<accession>A0A0D2E4Q1</accession>
<feature type="compositionally biased region" description="Low complexity" evidence="1">
    <location>
        <begin position="550"/>
        <end position="561"/>
    </location>
</feature>
<feature type="compositionally biased region" description="Low complexity" evidence="1">
    <location>
        <begin position="500"/>
        <end position="511"/>
    </location>
</feature>
<reference evidence="2 3" key="1">
    <citation type="submission" date="2015-01" db="EMBL/GenBank/DDBJ databases">
        <title>The Genome Sequence of Fonsecaea pedrosoi CBS 271.37.</title>
        <authorList>
            <consortium name="The Broad Institute Genomics Platform"/>
            <person name="Cuomo C."/>
            <person name="de Hoog S."/>
            <person name="Gorbushina A."/>
            <person name="Stielow B."/>
            <person name="Teixiera M."/>
            <person name="Abouelleil A."/>
            <person name="Chapman S.B."/>
            <person name="Priest M."/>
            <person name="Young S.K."/>
            <person name="Wortman J."/>
            <person name="Nusbaum C."/>
            <person name="Birren B."/>
        </authorList>
    </citation>
    <scope>NUCLEOTIDE SEQUENCE [LARGE SCALE GENOMIC DNA]</scope>
    <source>
        <strain evidence="2 3">CBS 271.37</strain>
    </source>
</reference>
<organism evidence="2 3">
    <name type="scientific">Fonsecaea pedrosoi CBS 271.37</name>
    <dbReference type="NCBI Taxonomy" id="1442368"/>
    <lineage>
        <taxon>Eukaryota</taxon>
        <taxon>Fungi</taxon>
        <taxon>Dikarya</taxon>
        <taxon>Ascomycota</taxon>
        <taxon>Pezizomycotina</taxon>
        <taxon>Eurotiomycetes</taxon>
        <taxon>Chaetothyriomycetidae</taxon>
        <taxon>Chaetothyriales</taxon>
        <taxon>Herpotrichiellaceae</taxon>
        <taxon>Fonsecaea</taxon>
    </lineage>
</organism>
<feature type="compositionally biased region" description="Basic residues" evidence="1">
    <location>
        <begin position="240"/>
        <end position="253"/>
    </location>
</feature>
<feature type="compositionally biased region" description="Basic and acidic residues" evidence="1">
    <location>
        <begin position="391"/>
        <end position="406"/>
    </location>
</feature>
<feature type="compositionally biased region" description="Basic and acidic residues" evidence="1">
    <location>
        <begin position="452"/>
        <end position="467"/>
    </location>
</feature>
<evidence type="ECO:0000313" key="3">
    <source>
        <dbReference type="Proteomes" id="UP000053029"/>
    </source>
</evidence>
<dbReference type="Proteomes" id="UP000053029">
    <property type="component" value="Unassembled WGS sequence"/>
</dbReference>
<evidence type="ECO:0000256" key="1">
    <source>
        <dbReference type="SAM" id="MobiDB-lite"/>
    </source>
</evidence>
<feature type="region of interest" description="Disordered" evidence="1">
    <location>
        <begin position="431"/>
        <end position="488"/>
    </location>
</feature>
<dbReference type="AlphaFoldDB" id="A0A0D2E4Q1"/>
<name>A0A0D2E4Q1_9EURO</name>
<dbReference type="RefSeq" id="XP_013288819.1">
    <property type="nucleotide sequence ID" value="XM_013433365.1"/>
</dbReference>
<feature type="region of interest" description="Disordered" evidence="1">
    <location>
        <begin position="500"/>
        <end position="529"/>
    </location>
</feature>
<feature type="compositionally biased region" description="Polar residues" evidence="1">
    <location>
        <begin position="326"/>
        <end position="350"/>
    </location>
</feature>
<feature type="compositionally biased region" description="Low complexity" evidence="1">
    <location>
        <begin position="658"/>
        <end position="690"/>
    </location>
</feature>
<dbReference type="VEuPathDB" id="FungiDB:Z517_00399"/>
<evidence type="ECO:0000313" key="2">
    <source>
        <dbReference type="EMBL" id="KIW85011.1"/>
    </source>
</evidence>
<feature type="region of interest" description="Disordered" evidence="1">
    <location>
        <begin position="240"/>
        <end position="417"/>
    </location>
</feature>
<dbReference type="OrthoDB" id="3786931at2759"/>
<sequence length="726" mass="80502">MYIEEIPSVCIPTFAKLLQFRPNEAPEVLSSRIAKGVKSIPSFLRSSRLENILLPPRGHLCQQHKSLHYDAVDVVLHHVQLEVGIRLNNLIAHCDLLSPEQYDRVMRLRALHALWLTPDDYAKTFLVSSQDSKWTYQSDRCRACILSRITCDLEILLDLRWTIRSRATSTFVAAHGTPRLQSWVQVWIAALAKCVERATGQDIDLDTVMLQNEEQAVALKKTRANVEAVKKEKYKYMKLSRTKSGRTRAKRTGSSRLVPNPPVAPEHEAPGSANLDGACDNHAGEGVPGEPNEDDLPGMDAYEALTSTTYLPNQPRPHMKFPFESDISSVSGDPSTKGQSPYGRSSSTTERASHFGVVEDPPSASSQTRKSSTHQEETLEYVPPRSQWKTSRQEEPIRPAANDRVHGLFGSSRDSWETDPVLASASSIYSVATTVSKTQKRHASASSQRTTRVNEDEHEHEHAESHSRSKGCALSGTGHNLPSENPRRCAAETYIDLVAPSPFTTTSETPSSPKPVPGSRLGQFTPPSSASDLFLRLYDEVSRSAADLGTTTLSPRSTPTPVVRQDPSRPSRRLVSSTEEILDLYDDTISSTSPDKSPSSSSPDTPPTPSTWAWAATGKKSTPERLSVRVHTSERRNHDRRSLTHAIHSNVRLRDSPVSRSSPSRSESKSKSSGRSIHQSQSQSQSQGRSRVSESRDDVQSTWSGAYESEIASRNDLGWYYQGRRR</sequence>
<gene>
    <name evidence="2" type="ORF">Z517_00399</name>
</gene>
<protein>
    <submittedName>
        <fullName evidence="2">Uncharacterized protein</fullName>
    </submittedName>
</protein>
<feature type="region of interest" description="Disordered" evidence="1">
    <location>
        <begin position="546"/>
        <end position="707"/>
    </location>
</feature>
<proteinExistence type="predicted"/>
<dbReference type="HOGENOM" id="CLU_018144_0_0_1"/>
<feature type="compositionally biased region" description="Basic and acidic residues" evidence="1">
    <location>
        <begin position="621"/>
        <end position="642"/>
    </location>
</feature>
<dbReference type="STRING" id="1442368.A0A0D2E4Q1"/>
<keyword evidence="3" id="KW-1185">Reference proteome</keyword>
<feature type="compositionally biased region" description="Low complexity" evidence="1">
    <location>
        <begin position="587"/>
        <end position="603"/>
    </location>
</feature>
<dbReference type="GeneID" id="25299889"/>
<dbReference type="EMBL" id="KN846969">
    <property type="protein sequence ID" value="KIW85011.1"/>
    <property type="molecule type" value="Genomic_DNA"/>
</dbReference>